<reference evidence="2 3" key="1">
    <citation type="submission" date="2020-08" db="EMBL/GenBank/DDBJ databases">
        <title>Plant Genome Project.</title>
        <authorList>
            <person name="Zhang R.-G."/>
        </authorList>
    </citation>
    <scope>NUCLEOTIDE SEQUENCE [LARGE SCALE GENOMIC DNA]</scope>
    <source>
        <tissue evidence="2">Rhizome</tissue>
    </source>
</reference>
<name>A0A8J5H459_ZINOF</name>
<comment type="caution">
    <text evidence="2">The sequence shown here is derived from an EMBL/GenBank/DDBJ whole genome shotgun (WGS) entry which is preliminary data.</text>
</comment>
<accession>A0A8J5H459</accession>
<dbReference type="Proteomes" id="UP000734854">
    <property type="component" value="Unassembled WGS sequence"/>
</dbReference>
<dbReference type="AlphaFoldDB" id="A0A8J5H459"/>
<evidence type="ECO:0000256" key="1">
    <source>
        <dbReference type="SAM" id="MobiDB-lite"/>
    </source>
</evidence>
<dbReference type="PANTHER" id="PTHR34268">
    <property type="entry name" value="OS01G0321850 PROTEIN"/>
    <property type="match status" value="1"/>
</dbReference>
<feature type="region of interest" description="Disordered" evidence="1">
    <location>
        <begin position="153"/>
        <end position="180"/>
    </location>
</feature>
<dbReference type="PANTHER" id="PTHR34268:SF8">
    <property type="entry name" value="FAE DOMAIN-CONTAINING PROTEIN"/>
    <property type="match status" value="1"/>
</dbReference>
<gene>
    <name evidence="2" type="ORF">ZIOFF_025826</name>
</gene>
<feature type="compositionally biased region" description="Basic and acidic residues" evidence="1">
    <location>
        <begin position="165"/>
        <end position="180"/>
    </location>
</feature>
<sequence>MKLHYNTYLLCSRGADRRSWLLSSWSSGTPAVPVEAFSSGRRAYGNKTIEMMRDKGGDEVRATSSRDDERPPLELLSFDDFNHLIRVMDGFFSDSDVLTKVALFALVQALVYLILSKSSTIFSDDRVRRSLSFRPARSVSVRRWLALLSDMPAGGEISPLAPRPPRREETLSSSDDVKKY</sequence>
<evidence type="ECO:0000313" key="3">
    <source>
        <dbReference type="Proteomes" id="UP000734854"/>
    </source>
</evidence>
<organism evidence="2 3">
    <name type="scientific">Zingiber officinale</name>
    <name type="common">Ginger</name>
    <name type="synonym">Amomum zingiber</name>
    <dbReference type="NCBI Taxonomy" id="94328"/>
    <lineage>
        <taxon>Eukaryota</taxon>
        <taxon>Viridiplantae</taxon>
        <taxon>Streptophyta</taxon>
        <taxon>Embryophyta</taxon>
        <taxon>Tracheophyta</taxon>
        <taxon>Spermatophyta</taxon>
        <taxon>Magnoliopsida</taxon>
        <taxon>Liliopsida</taxon>
        <taxon>Zingiberales</taxon>
        <taxon>Zingiberaceae</taxon>
        <taxon>Zingiber</taxon>
    </lineage>
</organism>
<keyword evidence="3" id="KW-1185">Reference proteome</keyword>
<protein>
    <submittedName>
        <fullName evidence="2">Uncharacterized protein</fullName>
    </submittedName>
</protein>
<evidence type="ECO:0000313" key="2">
    <source>
        <dbReference type="EMBL" id="KAG6515414.1"/>
    </source>
</evidence>
<proteinExistence type="predicted"/>
<dbReference type="EMBL" id="JACMSC010000007">
    <property type="protein sequence ID" value="KAG6515414.1"/>
    <property type="molecule type" value="Genomic_DNA"/>
</dbReference>